<organism evidence="2 3">
    <name type="scientific">Hypholoma sublateritium (strain FD-334 SS-4)</name>
    <dbReference type="NCBI Taxonomy" id="945553"/>
    <lineage>
        <taxon>Eukaryota</taxon>
        <taxon>Fungi</taxon>
        <taxon>Dikarya</taxon>
        <taxon>Basidiomycota</taxon>
        <taxon>Agaricomycotina</taxon>
        <taxon>Agaricomycetes</taxon>
        <taxon>Agaricomycetidae</taxon>
        <taxon>Agaricales</taxon>
        <taxon>Agaricineae</taxon>
        <taxon>Strophariaceae</taxon>
        <taxon>Hypholoma</taxon>
    </lineage>
</organism>
<feature type="non-terminal residue" evidence="2">
    <location>
        <position position="84"/>
    </location>
</feature>
<proteinExistence type="predicted"/>
<dbReference type="OrthoDB" id="2953893at2759"/>
<keyword evidence="1" id="KW-0472">Membrane</keyword>
<keyword evidence="3" id="KW-1185">Reference proteome</keyword>
<protein>
    <submittedName>
        <fullName evidence="2">Uncharacterized protein</fullName>
    </submittedName>
</protein>
<dbReference type="EMBL" id="KN817602">
    <property type="protein sequence ID" value="KJA17519.1"/>
    <property type="molecule type" value="Genomic_DNA"/>
</dbReference>
<name>A0A0D2NEP1_HYPSF</name>
<keyword evidence="1" id="KW-0812">Transmembrane</keyword>
<keyword evidence="1" id="KW-1133">Transmembrane helix</keyword>
<evidence type="ECO:0000256" key="1">
    <source>
        <dbReference type="SAM" id="Phobius"/>
    </source>
</evidence>
<evidence type="ECO:0000313" key="3">
    <source>
        <dbReference type="Proteomes" id="UP000054270"/>
    </source>
</evidence>
<dbReference type="Proteomes" id="UP000054270">
    <property type="component" value="Unassembled WGS sequence"/>
</dbReference>
<reference evidence="3" key="1">
    <citation type="submission" date="2014-04" db="EMBL/GenBank/DDBJ databases">
        <title>Evolutionary Origins and Diversification of the Mycorrhizal Mutualists.</title>
        <authorList>
            <consortium name="DOE Joint Genome Institute"/>
            <consortium name="Mycorrhizal Genomics Consortium"/>
            <person name="Kohler A."/>
            <person name="Kuo A."/>
            <person name="Nagy L.G."/>
            <person name="Floudas D."/>
            <person name="Copeland A."/>
            <person name="Barry K.W."/>
            <person name="Cichocki N."/>
            <person name="Veneault-Fourrey C."/>
            <person name="LaButti K."/>
            <person name="Lindquist E.A."/>
            <person name="Lipzen A."/>
            <person name="Lundell T."/>
            <person name="Morin E."/>
            <person name="Murat C."/>
            <person name="Riley R."/>
            <person name="Ohm R."/>
            <person name="Sun H."/>
            <person name="Tunlid A."/>
            <person name="Henrissat B."/>
            <person name="Grigoriev I.V."/>
            <person name="Hibbett D.S."/>
            <person name="Martin F."/>
        </authorList>
    </citation>
    <scope>NUCLEOTIDE SEQUENCE [LARGE SCALE GENOMIC DNA]</scope>
    <source>
        <strain evidence="3">FD-334 SS-4</strain>
    </source>
</reference>
<dbReference type="STRING" id="945553.A0A0D2NEP1"/>
<evidence type="ECO:0000313" key="2">
    <source>
        <dbReference type="EMBL" id="KJA17519.1"/>
    </source>
</evidence>
<dbReference type="AlphaFoldDB" id="A0A0D2NEP1"/>
<sequence>LLGTMVNWILFGMLWAQVYLYYVAFPKDRRLLKWIVSVQLLIQTIQTATLTHDTTFAFVIAFTDPDIFNQIGTVWCSVPLMTGL</sequence>
<feature type="transmembrane region" description="Helical" evidence="1">
    <location>
        <begin position="6"/>
        <end position="25"/>
    </location>
</feature>
<feature type="non-terminal residue" evidence="2">
    <location>
        <position position="1"/>
    </location>
</feature>
<gene>
    <name evidence="2" type="ORF">HYPSUDRAFT_101051</name>
</gene>
<accession>A0A0D2NEP1</accession>